<sequence>MTNNTSAQKVAVFILLIIFVSSFSPVVASPKKKPRTLPSETGQPSSPSNGLTVTVHVVLPRNIRFQPSCINVILLPDVEYRPDLPQKELRVQWSACSQNKCKFEFSADAQFFAIGKYKLGVAYGENFDKEAWIKPINTRVVPSDSKLDFFVDSKLETRLEEFRPTRLETRLELFIDSAQPWCRLAEEELLS</sequence>
<dbReference type="Proteomes" id="UP001201812">
    <property type="component" value="Unassembled WGS sequence"/>
</dbReference>
<proteinExistence type="predicted"/>
<gene>
    <name evidence="3" type="ORF">DdX_17783</name>
</gene>
<comment type="caution">
    <text evidence="3">The sequence shown here is derived from an EMBL/GenBank/DDBJ whole genome shotgun (WGS) entry which is preliminary data.</text>
</comment>
<feature type="signal peptide" evidence="2">
    <location>
        <begin position="1"/>
        <end position="28"/>
    </location>
</feature>
<dbReference type="EMBL" id="JAKKPZ010000209">
    <property type="protein sequence ID" value="KAI1698654.1"/>
    <property type="molecule type" value="Genomic_DNA"/>
</dbReference>
<name>A0AAD4QYP6_9BILA</name>
<keyword evidence="4" id="KW-1185">Reference proteome</keyword>
<evidence type="ECO:0000313" key="4">
    <source>
        <dbReference type="Proteomes" id="UP001201812"/>
    </source>
</evidence>
<protein>
    <submittedName>
        <fullName evidence="3">Uncharacterized protein</fullName>
    </submittedName>
</protein>
<evidence type="ECO:0000256" key="2">
    <source>
        <dbReference type="SAM" id="SignalP"/>
    </source>
</evidence>
<accession>A0AAD4QYP6</accession>
<keyword evidence="2" id="KW-0732">Signal</keyword>
<evidence type="ECO:0000313" key="3">
    <source>
        <dbReference type="EMBL" id="KAI1698654.1"/>
    </source>
</evidence>
<organism evidence="3 4">
    <name type="scientific">Ditylenchus destructor</name>
    <dbReference type="NCBI Taxonomy" id="166010"/>
    <lineage>
        <taxon>Eukaryota</taxon>
        <taxon>Metazoa</taxon>
        <taxon>Ecdysozoa</taxon>
        <taxon>Nematoda</taxon>
        <taxon>Chromadorea</taxon>
        <taxon>Rhabditida</taxon>
        <taxon>Tylenchina</taxon>
        <taxon>Tylenchomorpha</taxon>
        <taxon>Sphaerularioidea</taxon>
        <taxon>Anguinidae</taxon>
        <taxon>Anguininae</taxon>
        <taxon>Ditylenchus</taxon>
    </lineage>
</organism>
<reference evidence="3" key="1">
    <citation type="submission" date="2022-01" db="EMBL/GenBank/DDBJ databases">
        <title>Genome Sequence Resource for Two Populations of Ditylenchus destructor, the Migratory Endoparasitic Phytonematode.</title>
        <authorList>
            <person name="Zhang H."/>
            <person name="Lin R."/>
            <person name="Xie B."/>
        </authorList>
    </citation>
    <scope>NUCLEOTIDE SEQUENCE</scope>
    <source>
        <strain evidence="3">BazhouSP</strain>
    </source>
</reference>
<evidence type="ECO:0000256" key="1">
    <source>
        <dbReference type="SAM" id="MobiDB-lite"/>
    </source>
</evidence>
<feature type="compositionally biased region" description="Polar residues" evidence="1">
    <location>
        <begin position="38"/>
        <end position="49"/>
    </location>
</feature>
<dbReference type="AlphaFoldDB" id="A0AAD4QYP6"/>
<feature type="chain" id="PRO_5042065145" evidence="2">
    <location>
        <begin position="29"/>
        <end position="191"/>
    </location>
</feature>
<feature type="region of interest" description="Disordered" evidence="1">
    <location>
        <begin position="28"/>
        <end position="49"/>
    </location>
</feature>